<accession>A0A0D3HMZ7</accession>
<dbReference type="HOGENOM" id="CLU_2516192_0_0_1"/>
<name>A0A0D3HMZ7_9ORYZ</name>
<dbReference type="Proteomes" id="UP000026960">
    <property type="component" value="Chromosome 11"/>
</dbReference>
<dbReference type="EnsemblPlants" id="OBART11G16870.1">
    <property type="protein sequence ID" value="OBART11G16870.1"/>
    <property type="gene ID" value="OBART11G16870"/>
</dbReference>
<evidence type="ECO:0000313" key="1">
    <source>
        <dbReference type="EnsemblPlants" id="OBART11G16870.1"/>
    </source>
</evidence>
<dbReference type="PaxDb" id="65489-OBART11G16870.1"/>
<protein>
    <submittedName>
        <fullName evidence="1">Uncharacterized protein</fullName>
    </submittedName>
</protein>
<dbReference type="AlphaFoldDB" id="A0A0D3HMZ7"/>
<evidence type="ECO:0000313" key="2">
    <source>
        <dbReference type="Proteomes" id="UP000026960"/>
    </source>
</evidence>
<keyword evidence="2" id="KW-1185">Reference proteome</keyword>
<reference evidence="1" key="1">
    <citation type="journal article" date="2009" name="Rice">
        <title>De Novo Next Generation Sequencing of Plant Genomes.</title>
        <authorList>
            <person name="Rounsley S."/>
            <person name="Marri P.R."/>
            <person name="Yu Y."/>
            <person name="He R."/>
            <person name="Sisneros N."/>
            <person name="Goicoechea J.L."/>
            <person name="Lee S.J."/>
            <person name="Angelova A."/>
            <person name="Kudrna D."/>
            <person name="Luo M."/>
            <person name="Affourtit J."/>
            <person name="Desany B."/>
            <person name="Knight J."/>
            <person name="Niazi F."/>
            <person name="Egholm M."/>
            <person name="Wing R.A."/>
        </authorList>
    </citation>
    <scope>NUCLEOTIDE SEQUENCE [LARGE SCALE GENOMIC DNA]</scope>
    <source>
        <strain evidence="1">cv. IRGC 105608</strain>
    </source>
</reference>
<dbReference type="Gramene" id="OBART11G16870.1">
    <property type="protein sequence ID" value="OBART11G16870.1"/>
    <property type="gene ID" value="OBART11G16870"/>
</dbReference>
<proteinExistence type="predicted"/>
<reference evidence="1" key="2">
    <citation type="submission" date="2015-03" db="UniProtKB">
        <authorList>
            <consortium name="EnsemblPlants"/>
        </authorList>
    </citation>
    <scope>IDENTIFICATION</scope>
</reference>
<sequence>MTSGVYTLYILLPYLEICILRSTAEFLLVCLEQRGPWGTRSTMGGSHIMVNYYTLLGHCFTFLGDDDDDDRWCCDDYEQHGEGRR</sequence>
<organism evidence="1">
    <name type="scientific">Oryza barthii</name>
    <dbReference type="NCBI Taxonomy" id="65489"/>
    <lineage>
        <taxon>Eukaryota</taxon>
        <taxon>Viridiplantae</taxon>
        <taxon>Streptophyta</taxon>
        <taxon>Embryophyta</taxon>
        <taxon>Tracheophyta</taxon>
        <taxon>Spermatophyta</taxon>
        <taxon>Magnoliopsida</taxon>
        <taxon>Liliopsida</taxon>
        <taxon>Poales</taxon>
        <taxon>Poaceae</taxon>
        <taxon>BOP clade</taxon>
        <taxon>Oryzoideae</taxon>
        <taxon>Oryzeae</taxon>
        <taxon>Oryzinae</taxon>
        <taxon>Oryza</taxon>
    </lineage>
</organism>